<dbReference type="InterPro" id="IPR015806">
    <property type="entry name" value="Pyrv_Knase_insert_dom_sf"/>
</dbReference>
<keyword evidence="8" id="KW-0479">Metal-binding</keyword>
<evidence type="ECO:0000313" key="19">
    <source>
        <dbReference type="EMBL" id="RVT63591.1"/>
    </source>
</evidence>
<comment type="similarity">
    <text evidence="4 17">Belongs to the pyruvate kinase family.</text>
</comment>
<comment type="catalytic activity">
    <reaction evidence="17">
        <text>pyruvate + ATP = phosphoenolpyruvate + ADP + H(+)</text>
        <dbReference type="Rhea" id="RHEA:18157"/>
        <dbReference type="ChEBI" id="CHEBI:15361"/>
        <dbReference type="ChEBI" id="CHEBI:15378"/>
        <dbReference type="ChEBI" id="CHEBI:30616"/>
        <dbReference type="ChEBI" id="CHEBI:58702"/>
        <dbReference type="ChEBI" id="CHEBI:456216"/>
        <dbReference type="EC" id="2.7.1.40"/>
    </reaction>
</comment>
<dbReference type="EMBL" id="RZTZ01000003">
    <property type="protein sequence ID" value="RVT63591.1"/>
    <property type="molecule type" value="Genomic_DNA"/>
</dbReference>
<protein>
    <recommendedName>
        <fullName evidence="6 16">Pyruvate kinase</fullName>
        <ecNumber evidence="5 16">2.7.1.40</ecNumber>
    </recommendedName>
</protein>
<dbReference type="InterPro" id="IPR011037">
    <property type="entry name" value="Pyrv_Knase-like_insert_dom_sf"/>
</dbReference>
<name>A0A3S2X980_9BACI</name>
<evidence type="ECO:0000256" key="5">
    <source>
        <dbReference type="ARBA" id="ARBA00012142"/>
    </source>
</evidence>
<dbReference type="SUPFAM" id="SSF50800">
    <property type="entry name" value="PK beta-barrel domain-like"/>
    <property type="match status" value="1"/>
</dbReference>
<dbReference type="Proteomes" id="UP000288024">
    <property type="component" value="Unassembled WGS sequence"/>
</dbReference>
<keyword evidence="12 17" id="KW-0460">Magnesium</keyword>
<proteinExistence type="inferred from homology"/>
<evidence type="ECO:0000256" key="3">
    <source>
        <dbReference type="ARBA" id="ARBA00006237"/>
    </source>
</evidence>
<dbReference type="InterPro" id="IPR040442">
    <property type="entry name" value="Pyrv_kinase-like_dom_sf"/>
</dbReference>
<dbReference type="Pfam" id="PF00224">
    <property type="entry name" value="PK"/>
    <property type="match status" value="1"/>
</dbReference>
<evidence type="ECO:0000313" key="20">
    <source>
        <dbReference type="Proteomes" id="UP000288024"/>
    </source>
</evidence>
<organism evidence="19 20">
    <name type="scientific">Niallia taxi</name>
    <dbReference type="NCBI Taxonomy" id="2499688"/>
    <lineage>
        <taxon>Bacteria</taxon>
        <taxon>Bacillati</taxon>
        <taxon>Bacillota</taxon>
        <taxon>Bacilli</taxon>
        <taxon>Bacillales</taxon>
        <taxon>Bacillaceae</taxon>
        <taxon>Niallia</taxon>
    </lineage>
</organism>
<evidence type="ECO:0000256" key="15">
    <source>
        <dbReference type="ARBA" id="ARBA00023317"/>
    </source>
</evidence>
<sequence length="355" mass="38527">MIDKVCTIGPASNNREILQGLIEKGMTIVRLNMSHGTQADHLAVIETVREIGMTTGSNVRILGDLQGPKIRLGKIKADKAVLKEGDSFSLTIEEIVGDESHASVDYKGLIKDIKVGSRVLINDGEVELSVVETDESIAKTIVKAGGMIASRKGVNVPGTSLSLPAITEKDKSDIEFLLKHHVDIIACSFIRQAVHLQHIKEYISHFTNTPPKLMAKIETLEAVTAFTDICEEADAIMLARGDLGVELPFYWIPMLQKAMLAECANREKFVVTATQMLQSMTENAVPTRAEVTDVFQAVQDGTNAVMLSAESAVGKHPLESMEVLAKTAAVSERFKETVPFDLSSIVAAIQTEISS</sequence>
<dbReference type="GO" id="GO:0016301">
    <property type="term" value="F:kinase activity"/>
    <property type="evidence" value="ECO:0007669"/>
    <property type="project" value="UniProtKB-KW"/>
</dbReference>
<keyword evidence="15 19" id="KW-0670">Pyruvate</keyword>
<keyword evidence="11" id="KW-0067">ATP-binding</keyword>
<evidence type="ECO:0000256" key="17">
    <source>
        <dbReference type="RuleBase" id="RU000504"/>
    </source>
</evidence>
<evidence type="ECO:0000256" key="1">
    <source>
        <dbReference type="ARBA" id="ARBA00001958"/>
    </source>
</evidence>
<gene>
    <name evidence="19" type="primary">pyk</name>
    <name evidence="19" type="ORF">EM808_09985</name>
</gene>
<dbReference type="RefSeq" id="WP_127738068.1">
    <property type="nucleotide sequence ID" value="NZ_RZTZ01000003.1"/>
</dbReference>
<evidence type="ECO:0000256" key="6">
    <source>
        <dbReference type="ARBA" id="ARBA00018587"/>
    </source>
</evidence>
<evidence type="ECO:0000256" key="8">
    <source>
        <dbReference type="ARBA" id="ARBA00022723"/>
    </source>
</evidence>
<evidence type="ECO:0000256" key="11">
    <source>
        <dbReference type="ARBA" id="ARBA00022840"/>
    </source>
</evidence>
<evidence type="ECO:0000256" key="13">
    <source>
        <dbReference type="ARBA" id="ARBA00022958"/>
    </source>
</evidence>
<dbReference type="GO" id="GO:0030955">
    <property type="term" value="F:potassium ion binding"/>
    <property type="evidence" value="ECO:0007669"/>
    <property type="project" value="UniProtKB-UniRule"/>
</dbReference>
<evidence type="ECO:0000256" key="10">
    <source>
        <dbReference type="ARBA" id="ARBA00022777"/>
    </source>
</evidence>
<evidence type="ECO:0000259" key="18">
    <source>
        <dbReference type="Pfam" id="PF00224"/>
    </source>
</evidence>
<comment type="cofactor">
    <cofactor evidence="1">
        <name>K(+)</name>
        <dbReference type="ChEBI" id="CHEBI:29103"/>
    </cofactor>
</comment>
<accession>A0A3S2X980</accession>
<comment type="pathway">
    <text evidence="2 17">Carbohydrate degradation; glycolysis; pyruvate from D-glyceraldehyde 3-phosphate: step 5/5.</text>
</comment>
<dbReference type="GO" id="GO:0004743">
    <property type="term" value="F:pyruvate kinase activity"/>
    <property type="evidence" value="ECO:0007669"/>
    <property type="project" value="UniProtKB-UniRule"/>
</dbReference>
<dbReference type="EC" id="2.7.1.40" evidence="5 16"/>
<dbReference type="FunFam" id="2.40.33.10:FF:000001">
    <property type="entry name" value="Pyruvate kinase"/>
    <property type="match status" value="1"/>
</dbReference>
<comment type="caution">
    <text evidence="19">The sequence shown here is derived from an EMBL/GenBank/DDBJ whole genome shotgun (WGS) entry which is preliminary data.</text>
</comment>
<feature type="domain" description="Pyruvate kinase barrel" evidence="18">
    <location>
        <begin position="5"/>
        <end position="320"/>
    </location>
</feature>
<evidence type="ECO:0000256" key="9">
    <source>
        <dbReference type="ARBA" id="ARBA00022741"/>
    </source>
</evidence>
<evidence type="ECO:0000256" key="12">
    <source>
        <dbReference type="ARBA" id="ARBA00022842"/>
    </source>
</evidence>
<dbReference type="PANTHER" id="PTHR11817">
    <property type="entry name" value="PYRUVATE KINASE"/>
    <property type="match status" value="1"/>
</dbReference>
<keyword evidence="14 17" id="KW-0324">Glycolysis</keyword>
<reference evidence="19 20" key="1">
    <citation type="submission" date="2019-01" db="EMBL/GenBank/DDBJ databases">
        <title>Bacillus sp. M5HDSG1-1, whole genome shotgun sequence.</title>
        <authorList>
            <person name="Tuo L."/>
        </authorList>
    </citation>
    <scope>NUCLEOTIDE SEQUENCE [LARGE SCALE GENOMIC DNA]</scope>
    <source>
        <strain evidence="19 20">M5HDSG1-1</strain>
    </source>
</reference>
<dbReference type="GO" id="GO:0000287">
    <property type="term" value="F:magnesium ion binding"/>
    <property type="evidence" value="ECO:0007669"/>
    <property type="project" value="UniProtKB-UniRule"/>
</dbReference>
<dbReference type="InterPro" id="IPR015813">
    <property type="entry name" value="Pyrv/PenolPyrv_kinase-like_dom"/>
</dbReference>
<keyword evidence="9" id="KW-0547">Nucleotide-binding</keyword>
<dbReference type="NCBIfam" id="TIGR01064">
    <property type="entry name" value="pyruv_kin"/>
    <property type="match status" value="1"/>
</dbReference>
<evidence type="ECO:0000256" key="2">
    <source>
        <dbReference type="ARBA" id="ARBA00004997"/>
    </source>
</evidence>
<dbReference type="Gene3D" id="2.40.33.10">
    <property type="entry name" value="PK beta-barrel domain-like"/>
    <property type="match status" value="1"/>
</dbReference>
<dbReference type="AlphaFoldDB" id="A0A3S2X980"/>
<dbReference type="SUPFAM" id="SSF51621">
    <property type="entry name" value="Phosphoenolpyruvate/pyruvate domain"/>
    <property type="match status" value="1"/>
</dbReference>
<evidence type="ECO:0000256" key="14">
    <source>
        <dbReference type="ARBA" id="ARBA00023152"/>
    </source>
</evidence>
<evidence type="ECO:0000256" key="16">
    <source>
        <dbReference type="NCBIfam" id="TIGR01064"/>
    </source>
</evidence>
<dbReference type="PRINTS" id="PR01050">
    <property type="entry name" value="PYRUVTKNASE"/>
</dbReference>
<comment type="similarity">
    <text evidence="3">In the C-terminal section; belongs to the PEP-utilizing enzyme family.</text>
</comment>
<evidence type="ECO:0000256" key="7">
    <source>
        <dbReference type="ARBA" id="ARBA00022679"/>
    </source>
</evidence>
<keyword evidence="7 17" id="KW-0808">Transferase</keyword>
<dbReference type="InterPro" id="IPR015793">
    <property type="entry name" value="Pyrv_Knase_brl"/>
</dbReference>
<dbReference type="UniPathway" id="UPA00109">
    <property type="reaction ID" value="UER00188"/>
</dbReference>
<dbReference type="Gene3D" id="3.20.20.60">
    <property type="entry name" value="Phosphoenolpyruvate-binding domains"/>
    <property type="match status" value="1"/>
</dbReference>
<dbReference type="InterPro" id="IPR001697">
    <property type="entry name" value="Pyr_Knase"/>
</dbReference>
<evidence type="ECO:0000256" key="4">
    <source>
        <dbReference type="ARBA" id="ARBA00008663"/>
    </source>
</evidence>
<keyword evidence="10 17" id="KW-0418">Kinase</keyword>
<keyword evidence="20" id="KW-1185">Reference proteome</keyword>
<keyword evidence="13" id="KW-0630">Potassium</keyword>
<dbReference type="GO" id="GO:0005524">
    <property type="term" value="F:ATP binding"/>
    <property type="evidence" value="ECO:0007669"/>
    <property type="project" value="UniProtKB-KW"/>
</dbReference>